<dbReference type="PRINTS" id="PR00385">
    <property type="entry name" value="P450"/>
</dbReference>
<comment type="caution">
    <text evidence="7">The sequence shown here is derived from an EMBL/GenBank/DDBJ whole genome shotgun (WGS) entry which is preliminary data.</text>
</comment>
<evidence type="ECO:0000313" key="7">
    <source>
        <dbReference type="EMBL" id="RYO78864.1"/>
    </source>
</evidence>
<keyword evidence="6" id="KW-0503">Monooxygenase</keyword>
<evidence type="ECO:0000256" key="6">
    <source>
        <dbReference type="RuleBase" id="RU000461"/>
    </source>
</evidence>
<dbReference type="InterPro" id="IPR017972">
    <property type="entry name" value="Cyt_P450_CS"/>
</dbReference>
<dbReference type="Proteomes" id="UP000294003">
    <property type="component" value="Unassembled WGS sequence"/>
</dbReference>
<dbReference type="InterPro" id="IPR050121">
    <property type="entry name" value="Cytochrome_P450_monoxygenase"/>
</dbReference>
<keyword evidence="5 6" id="KW-0408">Iron</keyword>
<gene>
    <name evidence="7" type="ORF">DL762_008463</name>
</gene>
<keyword evidence="6" id="KW-0560">Oxidoreductase</keyword>
<comment type="cofactor">
    <cofactor evidence="1">
        <name>heme</name>
        <dbReference type="ChEBI" id="CHEBI:30413"/>
    </cofactor>
</comment>
<accession>A0ABY0GW50</accession>
<keyword evidence="4 6" id="KW-0479">Metal-binding</keyword>
<sequence length="440" mass="49558">MKEFPDAPLIRYRTVANTEVLVCNSLNSHKELLQTKCYSFRKPDWWLHTVGEMTGRGILSMEGEEHHAARRSLAGAFSLGNVRKLEPVVRTKAKDIGLVFDRAIAANKSGKCGIIDCTDTFSKLTLDIIGVSMLGIDLANITSTTFGGHGNDSGEKNRMTDGETEDYTFHHAYNENREFLFATNWISSTLIQIIRSRRRQVAEAMSAGKYVRSESCDVPTYLIEESMPGGLAEGITEKDFVGHLLQLMAAGHETSANVLSWGLYIMANRQDIQSKLRDEITALVAQVPEPTYTEIDRLQYLDHFIKESLRVFSSATTLHRKSIEDLTIEGIPIPKGALFDIAPSMTLLNPLIWGNDADEIKPSRWEHLTEEQSSPYAFEAFSNGPRICLGRLFAYMELKIILFEIIRNYRFLSVVKPFTVENPSLTLRPRGLEVRFEKVA</sequence>
<dbReference type="Pfam" id="PF00067">
    <property type="entry name" value="p450"/>
    <property type="match status" value="1"/>
</dbReference>
<dbReference type="PANTHER" id="PTHR24305:SF166">
    <property type="entry name" value="CYTOCHROME P450 12A4, MITOCHONDRIAL-RELATED"/>
    <property type="match status" value="1"/>
</dbReference>
<dbReference type="EMBL" id="QJNS01000357">
    <property type="protein sequence ID" value="RYO78864.1"/>
    <property type="molecule type" value="Genomic_DNA"/>
</dbReference>
<dbReference type="Gene3D" id="1.10.630.10">
    <property type="entry name" value="Cytochrome P450"/>
    <property type="match status" value="1"/>
</dbReference>
<dbReference type="InterPro" id="IPR036396">
    <property type="entry name" value="Cyt_P450_sf"/>
</dbReference>
<reference evidence="7 8" key="1">
    <citation type="submission" date="2018-06" db="EMBL/GenBank/DDBJ databases">
        <title>Complete Genomes of Monosporascus.</title>
        <authorList>
            <person name="Robinson A.J."/>
            <person name="Natvig D.O."/>
        </authorList>
    </citation>
    <scope>NUCLEOTIDE SEQUENCE [LARGE SCALE GENOMIC DNA]</scope>
    <source>
        <strain evidence="7 8">CBS 609.92</strain>
    </source>
</reference>
<evidence type="ECO:0000313" key="8">
    <source>
        <dbReference type="Proteomes" id="UP000294003"/>
    </source>
</evidence>
<evidence type="ECO:0000256" key="2">
    <source>
        <dbReference type="ARBA" id="ARBA00010617"/>
    </source>
</evidence>
<dbReference type="PROSITE" id="PS00086">
    <property type="entry name" value="CYTOCHROME_P450"/>
    <property type="match status" value="1"/>
</dbReference>
<proteinExistence type="inferred from homology"/>
<protein>
    <recommendedName>
        <fullName evidence="9">Cytochrome P450</fullName>
    </recommendedName>
</protein>
<dbReference type="InterPro" id="IPR001128">
    <property type="entry name" value="Cyt_P450"/>
</dbReference>
<name>A0ABY0GW50_9PEZI</name>
<dbReference type="PRINTS" id="PR00463">
    <property type="entry name" value="EP450I"/>
</dbReference>
<keyword evidence="8" id="KW-1185">Reference proteome</keyword>
<dbReference type="PANTHER" id="PTHR24305">
    <property type="entry name" value="CYTOCHROME P450"/>
    <property type="match status" value="1"/>
</dbReference>
<dbReference type="SUPFAM" id="SSF48264">
    <property type="entry name" value="Cytochrome P450"/>
    <property type="match status" value="1"/>
</dbReference>
<evidence type="ECO:0000256" key="4">
    <source>
        <dbReference type="ARBA" id="ARBA00022723"/>
    </source>
</evidence>
<evidence type="ECO:0000256" key="3">
    <source>
        <dbReference type="ARBA" id="ARBA00022617"/>
    </source>
</evidence>
<evidence type="ECO:0008006" key="9">
    <source>
        <dbReference type="Google" id="ProtNLM"/>
    </source>
</evidence>
<evidence type="ECO:0000256" key="1">
    <source>
        <dbReference type="ARBA" id="ARBA00001971"/>
    </source>
</evidence>
<keyword evidence="3 6" id="KW-0349">Heme</keyword>
<dbReference type="InterPro" id="IPR002401">
    <property type="entry name" value="Cyt_P450_E_grp-I"/>
</dbReference>
<evidence type="ECO:0000256" key="5">
    <source>
        <dbReference type="ARBA" id="ARBA00023004"/>
    </source>
</evidence>
<comment type="similarity">
    <text evidence="2 6">Belongs to the cytochrome P450 family.</text>
</comment>
<organism evidence="7 8">
    <name type="scientific">Monosporascus cannonballus</name>
    <dbReference type="NCBI Taxonomy" id="155416"/>
    <lineage>
        <taxon>Eukaryota</taxon>
        <taxon>Fungi</taxon>
        <taxon>Dikarya</taxon>
        <taxon>Ascomycota</taxon>
        <taxon>Pezizomycotina</taxon>
        <taxon>Sordariomycetes</taxon>
        <taxon>Xylariomycetidae</taxon>
        <taxon>Xylariales</taxon>
        <taxon>Xylariales incertae sedis</taxon>
        <taxon>Monosporascus</taxon>
    </lineage>
</organism>